<evidence type="ECO:0000259" key="21">
    <source>
        <dbReference type="Pfam" id="PF08245"/>
    </source>
</evidence>
<evidence type="ECO:0000256" key="9">
    <source>
        <dbReference type="ARBA" id="ARBA00022741"/>
    </source>
</evidence>
<keyword evidence="12 17" id="KW-0573">Peptidoglycan synthesis</keyword>
<proteinExistence type="inferred from homology"/>
<dbReference type="GO" id="GO:0008764">
    <property type="term" value="F:UDP-N-acetylmuramoylalanine-D-glutamate ligase activity"/>
    <property type="evidence" value="ECO:0007669"/>
    <property type="project" value="UniProtKB-UniRule"/>
</dbReference>
<dbReference type="GO" id="GO:0009252">
    <property type="term" value="P:peptidoglycan biosynthetic process"/>
    <property type="evidence" value="ECO:0007669"/>
    <property type="project" value="UniProtKB-UniRule"/>
</dbReference>
<evidence type="ECO:0000313" key="28">
    <source>
        <dbReference type="EMBL" id="MBC1615719.1"/>
    </source>
</evidence>
<keyword evidence="10 17" id="KW-0067">ATP-binding</keyword>
<dbReference type="PANTHER" id="PTHR43692">
    <property type="entry name" value="UDP-N-ACETYLMURAMOYLALANINE--D-GLUTAMATE LIGASE"/>
    <property type="match status" value="1"/>
</dbReference>
<dbReference type="Proteomes" id="UP000544413">
    <property type="component" value="Unassembled WGS sequence"/>
</dbReference>
<dbReference type="Proteomes" id="UP000519573">
    <property type="component" value="Unassembled WGS sequence"/>
</dbReference>
<evidence type="ECO:0000256" key="19">
    <source>
        <dbReference type="SAM" id="SignalP"/>
    </source>
</evidence>
<evidence type="ECO:0000313" key="40">
    <source>
        <dbReference type="Proteomes" id="UP000544413"/>
    </source>
</evidence>
<dbReference type="InterPro" id="IPR005762">
    <property type="entry name" value="MurD"/>
</dbReference>
<dbReference type="Proteomes" id="UP000529446">
    <property type="component" value="Unassembled WGS sequence"/>
</dbReference>
<keyword evidence="8 17" id="KW-0436">Ligase</keyword>
<evidence type="ECO:0000256" key="17">
    <source>
        <dbReference type="HAMAP-Rule" id="MF_00639"/>
    </source>
</evidence>
<dbReference type="Pfam" id="PF08245">
    <property type="entry name" value="Mur_ligase_M"/>
    <property type="match status" value="1"/>
</dbReference>
<evidence type="ECO:0000256" key="6">
    <source>
        <dbReference type="ARBA" id="ARBA00015655"/>
    </source>
</evidence>
<dbReference type="EMBL" id="JAARYH010000001">
    <property type="protein sequence ID" value="MBC2165401.1"/>
    <property type="molecule type" value="Genomic_DNA"/>
</dbReference>
<dbReference type="AlphaFoldDB" id="A0A099W6T4"/>
<keyword evidence="17 18" id="KW-0131">Cell cycle</keyword>
<evidence type="ECO:0000256" key="15">
    <source>
        <dbReference type="ARBA" id="ARBA00032324"/>
    </source>
</evidence>
<evidence type="ECO:0000313" key="23">
    <source>
        <dbReference type="EMBL" id="MBC1315611.1"/>
    </source>
</evidence>
<evidence type="ECO:0000313" key="43">
    <source>
        <dbReference type="Proteomes" id="UP000586951"/>
    </source>
</evidence>
<evidence type="ECO:0000313" key="30">
    <source>
        <dbReference type="EMBL" id="MBC2116020.1"/>
    </source>
</evidence>
<evidence type="ECO:0000313" key="29">
    <source>
        <dbReference type="EMBL" id="MBC1777893.1"/>
    </source>
</evidence>
<feature type="domain" description="Mur ligase C-terminal" evidence="20">
    <location>
        <begin position="314"/>
        <end position="426"/>
    </location>
</feature>
<dbReference type="Proteomes" id="UP000574104">
    <property type="component" value="Unassembled WGS sequence"/>
</dbReference>
<feature type="domain" description="Mur ligase central" evidence="21">
    <location>
        <begin position="117"/>
        <end position="292"/>
    </location>
</feature>
<dbReference type="EMBL" id="JAARRU010000001">
    <property type="protein sequence ID" value="MBC1564439.1"/>
    <property type="molecule type" value="Genomic_DNA"/>
</dbReference>
<evidence type="ECO:0000313" key="32">
    <source>
        <dbReference type="EMBL" id="MBC2176921.1"/>
    </source>
</evidence>
<comment type="caution">
    <text evidence="22">The sequence shown here is derived from an EMBL/GenBank/DDBJ whole genome shotgun (WGS) entry which is preliminary data.</text>
</comment>
<dbReference type="PANTHER" id="PTHR43692:SF1">
    <property type="entry name" value="UDP-N-ACETYLMURAMOYLALANINE--D-GLUTAMATE LIGASE"/>
    <property type="match status" value="1"/>
</dbReference>
<feature type="chain" id="PRO_5044364533" description="UDP-N-acetylmuramoylalanine--D-glutamate ligase" evidence="19">
    <location>
        <begin position="25"/>
        <end position="455"/>
    </location>
</feature>
<comment type="function">
    <text evidence="1 17 18">Cell wall formation. Catalyzes the addition of glutamate to the nucleotide precursor UDP-N-acetylmuramoyl-L-alanine (UMA).</text>
</comment>
<accession>A0A099W6T4</accession>
<reference evidence="34 35" key="2">
    <citation type="submission" date="2020-03" db="EMBL/GenBank/DDBJ databases">
        <title>Soil Listeria distribution.</title>
        <authorList>
            <person name="Liao J."/>
            <person name="Wiedmann M."/>
        </authorList>
    </citation>
    <scope>NUCLEOTIDE SEQUENCE [LARGE SCALE GENOMIC DNA]</scope>
    <source>
        <strain evidence="31 34">FSL L7-0245</strain>
        <strain evidence="32 37">FSL L7-0259</strain>
        <strain evidence="30 35">FSL L7-0360</strain>
        <strain evidence="29 41">FSL L7-1017</strain>
        <strain evidence="28 42">FSL L7-1299</strain>
        <strain evidence="26 38">FSL L7-1387</strain>
        <strain evidence="27 43">FSL L7-1427</strain>
        <strain evidence="25 36">FSL L7-1547</strain>
        <strain evidence="24 40">FSL L7-1658</strain>
        <strain evidence="23 39">FSL L7-1816</strain>
    </source>
</reference>
<dbReference type="EMBL" id="JAARXI010000002">
    <property type="protein sequence ID" value="MBC2116020.1"/>
    <property type="molecule type" value="Genomic_DNA"/>
</dbReference>
<dbReference type="InterPro" id="IPR004101">
    <property type="entry name" value="Mur_ligase_C"/>
</dbReference>
<evidence type="ECO:0000256" key="12">
    <source>
        <dbReference type="ARBA" id="ARBA00022984"/>
    </source>
</evidence>
<dbReference type="OrthoDB" id="9809796at2"/>
<dbReference type="Gene3D" id="3.90.190.20">
    <property type="entry name" value="Mur ligase, C-terminal domain"/>
    <property type="match status" value="1"/>
</dbReference>
<comment type="pathway">
    <text evidence="3 17 18">Cell wall biogenesis; peptidoglycan biosynthesis.</text>
</comment>
<evidence type="ECO:0000256" key="16">
    <source>
        <dbReference type="ARBA" id="ARBA00047632"/>
    </source>
</evidence>
<evidence type="ECO:0000256" key="11">
    <source>
        <dbReference type="ARBA" id="ARBA00022960"/>
    </source>
</evidence>
<dbReference type="GO" id="GO:0008360">
    <property type="term" value="P:regulation of cell shape"/>
    <property type="evidence" value="ECO:0007669"/>
    <property type="project" value="UniProtKB-KW"/>
</dbReference>
<dbReference type="EMBL" id="JAAROV010000001">
    <property type="protein sequence ID" value="MBC1315611.1"/>
    <property type="molecule type" value="Genomic_DNA"/>
</dbReference>
<organism evidence="22 33">
    <name type="scientific">Listeria booriae</name>
    <dbReference type="NCBI Taxonomy" id="1552123"/>
    <lineage>
        <taxon>Bacteria</taxon>
        <taxon>Bacillati</taxon>
        <taxon>Bacillota</taxon>
        <taxon>Bacilli</taxon>
        <taxon>Bacillales</taxon>
        <taxon>Listeriaceae</taxon>
        <taxon>Listeria</taxon>
    </lineage>
</organism>
<keyword evidence="33" id="KW-1185">Reference proteome</keyword>
<dbReference type="GeneID" id="58717533"/>
<feature type="signal peptide" evidence="19">
    <location>
        <begin position="1"/>
        <end position="24"/>
    </location>
</feature>
<dbReference type="Proteomes" id="UP000547643">
    <property type="component" value="Unassembled WGS sequence"/>
</dbReference>
<reference evidence="22 33" key="1">
    <citation type="submission" date="2014-05" db="EMBL/GenBank/DDBJ databases">
        <title>Novel Listeriaceae from food processing environments.</title>
        <authorList>
            <person name="den Bakker H.C."/>
        </authorList>
    </citation>
    <scope>NUCLEOTIDE SEQUENCE [LARGE SCALE GENOMIC DNA]</scope>
    <source>
        <strain evidence="22 33">FSL A5-0281</strain>
    </source>
</reference>
<evidence type="ECO:0000313" key="36">
    <source>
        <dbReference type="Proteomes" id="UP000533953"/>
    </source>
</evidence>
<evidence type="ECO:0000256" key="4">
    <source>
        <dbReference type="ARBA" id="ARBA00010416"/>
    </source>
</evidence>
<dbReference type="Proteomes" id="UP000586951">
    <property type="component" value="Unassembled WGS sequence"/>
</dbReference>
<dbReference type="GO" id="GO:0071555">
    <property type="term" value="P:cell wall organization"/>
    <property type="evidence" value="ECO:0007669"/>
    <property type="project" value="UniProtKB-KW"/>
</dbReference>
<gene>
    <name evidence="17 22" type="primary">murD</name>
    <name evidence="22" type="ORF">EP57_09120</name>
    <name evidence="23" type="ORF">HB811_02390</name>
    <name evidence="24" type="ORF">HB836_03020</name>
    <name evidence="26" type="ORF">HB902_01190</name>
    <name evidence="28" type="ORF">HB904_05945</name>
    <name evidence="27" type="ORF">HB907_03420</name>
    <name evidence="29" type="ORF">HCA46_03505</name>
    <name evidence="30" type="ORF">HCB06_05250</name>
    <name evidence="31" type="ORF">HCB26_02270</name>
    <name evidence="32" type="ORF">HCB27_09855</name>
    <name evidence="25" type="ORF">HCI99_00630</name>
</gene>
<evidence type="ECO:0000313" key="27">
    <source>
        <dbReference type="EMBL" id="MBC1564439.1"/>
    </source>
</evidence>
<dbReference type="GO" id="GO:0005524">
    <property type="term" value="F:ATP binding"/>
    <property type="evidence" value="ECO:0007669"/>
    <property type="project" value="UniProtKB-UniRule"/>
</dbReference>
<dbReference type="EMBL" id="JAARSH010000003">
    <property type="protein sequence ID" value="MBC1615719.1"/>
    <property type="molecule type" value="Genomic_DNA"/>
</dbReference>
<dbReference type="Gene3D" id="3.40.50.720">
    <property type="entry name" value="NAD(P)-binding Rossmann-like Domain"/>
    <property type="match status" value="1"/>
</dbReference>
<dbReference type="EMBL" id="JAARRW010000001">
    <property type="protein sequence ID" value="MBC1560666.1"/>
    <property type="molecule type" value="Genomic_DNA"/>
</dbReference>
<dbReference type="NCBIfam" id="TIGR01087">
    <property type="entry name" value="murD"/>
    <property type="match status" value="1"/>
</dbReference>
<keyword evidence="7 17" id="KW-0963">Cytoplasm</keyword>
<dbReference type="EMBL" id="JAARUV010000001">
    <property type="protein sequence ID" value="MBC1777893.1"/>
    <property type="molecule type" value="Genomic_DNA"/>
</dbReference>
<evidence type="ECO:0000256" key="18">
    <source>
        <dbReference type="RuleBase" id="RU003664"/>
    </source>
</evidence>
<evidence type="ECO:0000313" key="42">
    <source>
        <dbReference type="Proteomes" id="UP000574104"/>
    </source>
</evidence>
<dbReference type="EMBL" id="JNFA01000023">
    <property type="protein sequence ID" value="KGL40707.1"/>
    <property type="molecule type" value="Genomic_DNA"/>
</dbReference>
<dbReference type="HAMAP" id="MF_00639">
    <property type="entry name" value="MurD"/>
    <property type="match status" value="1"/>
</dbReference>
<evidence type="ECO:0000313" key="39">
    <source>
        <dbReference type="Proteomes" id="UP000543379"/>
    </source>
</evidence>
<dbReference type="eggNOG" id="COG0771">
    <property type="taxonomic scope" value="Bacteria"/>
</dbReference>
<evidence type="ECO:0000256" key="7">
    <source>
        <dbReference type="ARBA" id="ARBA00022490"/>
    </source>
</evidence>
<dbReference type="GO" id="GO:0005737">
    <property type="term" value="C:cytoplasm"/>
    <property type="evidence" value="ECO:0007669"/>
    <property type="project" value="UniProtKB-SubCell"/>
</dbReference>
<keyword evidence="9 17" id="KW-0547">Nucleotide-binding</keyword>
<dbReference type="Gene3D" id="3.40.1190.10">
    <property type="entry name" value="Mur-like, catalytic domain"/>
    <property type="match status" value="1"/>
</dbReference>
<evidence type="ECO:0000313" key="37">
    <source>
        <dbReference type="Proteomes" id="UP000541735"/>
    </source>
</evidence>
<dbReference type="SUPFAM" id="SSF51984">
    <property type="entry name" value="MurCD N-terminal domain"/>
    <property type="match status" value="1"/>
</dbReference>
<dbReference type="InterPro" id="IPR036615">
    <property type="entry name" value="Mur_ligase_C_dom_sf"/>
</dbReference>
<evidence type="ECO:0000313" key="25">
    <source>
        <dbReference type="EMBL" id="MBC1490324.1"/>
    </source>
</evidence>
<evidence type="ECO:0000313" key="31">
    <source>
        <dbReference type="EMBL" id="MBC2165401.1"/>
    </source>
</evidence>
<name>A0A099W6T4_9LIST</name>
<dbReference type="EC" id="6.3.2.9" evidence="5 17"/>
<evidence type="ECO:0000256" key="2">
    <source>
        <dbReference type="ARBA" id="ARBA00004496"/>
    </source>
</evidence>
<dbReference type="InterPro" id="IPR013221">
    <property type="entry name" value="Mur_ligase_cen"/>
</dbReference>
<dbReference type="EMBL" id="JAARPT010000001">
    <property type="protein sequence ID" value="MBC1400555.1"/>
    <property type="molecule type" value="Genomic_DNA"/>
</dbReference>
<dbReference type="Pfam" id="PF21799">
    <property type="entry name" value="MurD-like_N"/>
    <property type="match status" value="1"/>
</dbReference>
<evidence type="ECO:0000313" key="34">
    <source>
        <dbReference type="Proteomes" id="UP000519573"/>
    </source>
</evidence>
<dbReference type="Pfam" id="PF02875">
    <property type="entry name" value="Mur_ligase_C"/>
    <property type="match status" value="1"/>
</dbReference>
<dbReference type="EMBL" id="JAARYD010000004">
    <property type="protein sequence ID" value="MBC2176921.1"/>
    <property type="molecule type" value="Genomic_DNA"/>
</dbReference>
<keyword evidence="17 18" id="KW-0132">Cell division</keyword>
<dbReference type="Proteomes" id="UP000543379">
    <property type="component" value="Unassembled WGS sequence"/>
</dbReference>
<dbReference type="GO" id="GO:0051301">
    <property type="term" value="P:cell division"/>
    <property type="evidence" value="ECO:0007669"/>
    <property type="project" value="UniProtKB-KW"/>
</dbReference>
<keyword evidence="19" id="KW-0732">Signal</keyword>
<dbReference type="SUPFAM" id="SSF53623">
    <property type="entry name" value="MurD-like peptide ligases, catalytic domain"/>
    <property type="match status" value="1"/>
</dbReference>
<dbReference type="Proteomes" id="UP000533953">
    <property type="component" value="Unassembled WGS sequence"/>
</dbReference>
<evidence type="ECO:0000256" key="8">
    <source>
        <dbReference type="ARBA" id="ARBA00022598"/>
    </source>
</evidence>
<dbReference type="Proteomes" id="UP000541735">
    <property type="component" value="Unassembled WGS sequence"/>
</dbReference>
<dbReference type="STRING" id="1552123.EP57_09120"/>
<evidence type="ECO:0000313" key="33">
    <source>
        <dbReference type="Proteomes" id="UP000029844"/>
    </source>
</evidence>
<dbReference type="UniPathway" id="UPA00219"/>
<sequence length="455" mass="50649">MKNIIQYKHRKVLVLGLARSGVSAASLLHKLGAFVTVNDQKPFSENPEAQGLLEQGIKVICGSHPVELLDEGFELVVKNPGIPYDNPMIKKAQDLLIPIITEVELAYQISDAPIIGITGTNGKTTTTTIVHHMLNEMEPNKALLAGNIGFPGSEVAEKATADQYIAMELSSFQLMGIRTFCPKISVITNIYEAHIDYHKTREDYVKAKWRIQENQTKNEFLVINWDQDELRNMTKRTKAKVIPFSPTQKLGEGAYVKDGNIMFYDEVIGKREDILLPGEHNLENILASIAVAKICEVSNEQIMHVLETFKGVEHRTQFVKELNGRKFYNDSKATNILATQSALSGFNKPVVLLAGGLDRGIEFDELKPFFKNVKTLIVFGETADKVGRVGKEAGVDVHKVHDVTAAVPLAYELSEPGNIILLSPACASWDQYRTFEVRGRAFMDAIDELPDEVEK</sequence>
<evidence type="ECO:0000256" key="5">
    <source>
        <dbReference type="ARBA" id="ARBA00012212"/>
    </source>
</evidence>
<keyword evidence="11 17" id="KW-0133">Cell shape</keyword>
<evidence type="ECO:0000256" key="14">
    <source>
        <dbReference type="ARBA" id="ARBA00030398"/>
    </source>
</evidence>
<dbReference type="Proteomes" id="UP000541955">
    <property type="component" value="Unassembled WGS sequence"/>
</dbReference>
<evidence type="ECO:0000313" key="24">
    <source>
        <dbReference type="EMBL" id="MBC1400555.1"/>
    </source>
</evidence>
<evidence type="ECO:0000313" key="38">
    <source>
        <dbReference type="Proteomes" id="UP000541955"/>
    </source>
</evidence>
<evidence type="ECO:0000256" key="10">
    <source>
        <dbReference type="ARBA" id="ARBA00022840"/>
    </source>
</evidence>
<dbReference type="RefSeq" id="WP_036085912.1">
    <property type="nucleotide sequence ID" value="NZ_CBCSHQ010000004.1"/>
</dbReference>
<evidence type="ECO:0000256" key="1">
    <source>
        <dbReference type="ARBA" id="ARBA00002734"/>
    </source>
</evidence>
<protein>
    <recommendedName>
        <fullName evidence="6 17">UDP-N-acetylmuramoylalanine--D-glutamate ligase</fullName>
        <ecNumber evidence="5 17">6.3.2.9</ecNumber>
    </recommendedName>
    <alternativeName>
        <fullName evidence="15 17">D-glutamic acid-adding enzyme</fullName>
    </alternativeName>
    <alternativeName>
        <fullName evidence="14 17">UDP-N-acetylmuramoyl-L-alanyl-D-glutamate synthetase</fullName>
    </alternativeName>
</protein>
<dbReference type="InterPro" id="IPR036565">
    <property type="entry name" value="Mur-like_cat_sf"/>
</dbReference>
<dbReference type="SUPFAM" id="SSF53244">
    <property type="entry name" value="MurD-like peptide ligases, peptide-binding domain"/>
    <property type="match status" value="1"/>
</dbReference>
<keyword evidence="13 17" id="KW-0961">Cell wall biogenesis/degradation</keyword>
<evidence type="ECO:0000313" key="35">
    <source>
        <dbReference type="Proteomes" id="UP000529446"/>
    </source>
</evidence>
<evidence type="ECO:0000313" key="26">
    <source>
        <dbReference type="EMBL" id="MBC1560666.1"/>
    </source>
</evidence>
<evidence type="ECO:0000313" key="22">
    <source>
        <dbReference type="EMBL" id="KGL40707.1"/>
    </source>
</evidence>
<evidence type="ECO:0000313" key="41">
    <source>
        <dbReference type="Proteomes" id="UP000547643"/>
    </source>
</evidence>
<comment type="subcellular location">
    <subcellularLocation>
        <location evidence="2 17 18">Cytoplasm</location>
    </subcellularLocation>
</comment>
<evidence type="ECO:0000256" key="13">
    <source>
        <dbReference type="ARBA" id="ARBA00023316"/>
    </source>
</evidence>
<evidence type="ECO:0000256" key="3">
    <source>
        <dbReference type="ARBA" id="ARBA00004752"/>
    </source>
</evidence>
<dbReference type="EMBL" id="JAASTX010000001">
    <property type="protein sequence ID" value="MBC1490324.1"/>
    <property type="molecule type" value="Genomic_DNA"/>
</dbReference>
<comment type="catalytic activity">
    <reaction evidence="16 17 18">
        <text>UDP-N-acetyl-alpha-D-muramoyl-L-alanine + D-glutamate + ATP = UDP-N-acetyl-alpha-D-muramoyl-L-alanyl-D-glutamate + ADP + phosphate + H(+)</text>
        <dbReference type="Rhea" id="RHEA:16429"/>
        <dbReference type="ChEBI" id="CHEBI:15378"/>
        <dbReference type="ChEBI" id="CHEBI:29986"/>
        <dbReference type="ChEBI" id="CHEBI:30616"/>
        <dbReference type="ChEBI" id="CHEBI:43474"/>
        <dbReference type="ChEBI" id="CHEBI:83898"/>
        <dbReference type="ChEBI" id="CHEBI:83900"/>
        <dbReference type="ChEBI" id="CHEBI:456216"/>
        <dbReference type="EC" id="6.3.2.9"/>
    </reaction>
</comment>
<feature type="binding site" evidence="17">
    <location>
        <begin position="119"/>
        <end position="125"/>
    </location>
    <ligand>
        <name>ATP</name>
        <dbReference type="ChEBI" id="CHEBI:30616"/>
    </ligand>
</feature>
<comment type="similarity">
    <text evidence="4 17">Belongs to the MurCDEF family.</text>
</comment>
<dbReference type="Proteomes" id="UP000029844">
    <property type="component" value="Unassembled WGS sequence"/>
</dbReference>
<evidence type="ECO:0000259" key="20">
    <source>
        <dbReference type="Pfam" id="PF02875"/>
    </source>
</evidence>